<dbReference type="InterPro" id="IPR036736">
    <property type="entry name" value="ACP-like_sf"/>
</dbReference>
<dbReference type="EMBL" id="CAJOBA010034474">
    <property type="protein sequence ID" value="CAF3986006.1"/>
    <property type="molecule type" value="Genomic_DNA"/>
</dbReference>
<organism evidence="5 6">
    <name type="scientific">Didymodactylos carnosus</name>
    <dbReference type="NCBI Taxonomy" id="1234261"/>
    <lineage>
        <taxon>Eukaryota</taxon>
        <taxon>Metazoa</taxon>
        <taxon>Spiralia</taxon>
        <taxon>Gnathifera</taxon>
        <taxon>Rotifera</taxon>
        <taxon>Eurotatoria</taxon>
        <taxon>Bdelloidea</taxon>
        <taxon>Philodinida</taxon>
        <taxon>Philodinidae</taxon>
        <taxon>Didymodactylos</taxon>
    </lineage>
</organism>
<dbReference type="Gene3D" id="3.30.559.30">
    <property type="entry name" value="Nonribosomal peptide synthetase, condensation domain"/>
    <property type="match status" value="1"/>
</dbReference>
<accession>A0A8S2N3R0</accession>
<dbReference type="NCBIfam" id="TIGR01733">
    <property type="entry name" value="AA-adenyl-dom"/>
    <property type="match status" value="1"/>
</dbReference>
<keyword evidence="1" id="KW-0596">Phosphopantetheine</keyword>
<evidence type="ECO:0000256" key="1">
    <source>
        <dbReference type="ARBA" id="ARBA00022450"/>
    </source>
</evidence>
<evidence type="ECO:0000259" key="3">
    <source>
        <dbReference type="PROSITE" id="PS50075"/>
    </source>
</evidence>
<dbReference type="InterPro" id="IPR010071">
    <property type="entry name" value="AA_adenyl_dom"/>
</dbReference>
<dbReference type="EMBL" id="CAJNOK010012952">
    <property type="protein sequence ID" value="CAF1174805.1"/>
    <property type="molecule type" value="Genomic_DNA"/>
</dbReference>
<dbReference type="SUPFAM" id="SSF47336">
    <property type="entry name" value="ACP-like"/>
    <property type="match status" value="1"/>
</dbReference>
<dbReference type="PANTHER" id="PTHR45527">
    <property type="entry name" value="NONRIBOSOMAL PEPTIDE SYNTHETASE"/>
    <property type="match status" value="1"/>
</dbReference>
<name>A0A8S2N3R0_9BILA</name>
<dbReference type="Pfam" id="PF00550">
    <property type="entry name" value="PP-binding"/>
    <property type="match status" value="1"/>
</dbReference>
<dbReference type="InterPro" id="IPR045851">
    <property type="entry name" value="AMP-bd_C_sf"/>
</dbReference>
<dbReference type="SUPFAM" id="SSF52777">
    <property type="entry name" value="CoA-dependent acyltransferases"/>
    <property type="match status" value="2"/>
</dbReference>
<dbReference type="InterPro" id="IPR042099">
    <property type="entry name" value="ANL_N_sf"/>
</dbReference>
<dbReference type="SUPFAM" id="SSF56801">
    <property type="entry name" value="Acetyl-CoA synthetase-like"/>
    <property type="match status" value="1"/>
</dbReference>
<dbReference type="GO" id="GO:0044550">
    <property type="term" value="P:secondary metabolite biosynthetic process"/>
    <property type="evidence" value="ECO:0007669"/>
    <property type="project" value="TreeGrafter"/>
</dbReference>
<dbReference type="GO" id="GO:0003824">
    <property type="term" value="F:catalytic activity"/>
    <property type="evidence" value="ECO:0007669"/>
    <property type="project" value="InterPro"/>
</dbReference>
<dbReference type="InterPro" id="IPR000873">
    <property type="entry name" value="AMP-dep_synth/lig_dom"/>
</dbReference>
<feature type="domain" description="Carrier" evidence="3">
    <location>
        <begin position="1024"/>
        <end position="1101"/>
    </location>
</feature>
<feature type="non-terminal residue" evidence="5">
    <location>
        <position position="1202"/>
    </location>
</feature>
<dbReference type="CDD" id="cd05930">
    <property type="entry name" value="A_NRPS"/>
    <property type="match status" value="1"/>
</dbReference>
<dbReference type="InterPro" id="IPR001242">
    <property type="entry name" value="Condensation_dom"/>
</dbReference>
<dbReference type="InterPro" id="IPR020845">
    <property type="entry name" value="AMP-binding_CS"/>
</dbReference>
<dbReference type="Proteomes" id="UP000677228">
    <property type="component" value="Unassembled WGS sequence"/>
</dbReference>
<dbReference type="Gene3D" id="1.10.1200.10">
    <property type="entry name" value="ACP-like"/>
    <property type="match status" value="1"/>
</dbReference>
<reference evidence="5" key="1">
    <citation type="submission" date="2021-02" db="EMBL/GenBank/DDBJ databases">
        <authorList>
            <person name="Nowell W R."/>
        </authorList>
    </citation>
    <scope>NUCLEOTIDE SEQUENCE</scope>
</reference>
<dbReference type="InterPro" id="IPR009081">
    <property type="entry name" value="PP-bd_ACP"/>
</dbReference>
<sequence>MLTDKRLASFAQERIWLDEQMRFKQNSNAIYNIPLVLKLTKGDLFIDRLCRALNVLLRKHCVLRTSLNYDSNNECLMQTIKPMILGQDLYSFEISCISDRNEELESIYYDEVVNRKYFSLTAGIVFRCHLIRVNNSNNNTIDQNMLNENDYILFNFHHIAFDGYSTTLFLNDLQLAYANNELHQISNDDYFQYIDYAQYEKQMFNDENPSSMVQLARQYWKQLLDGYDITKQLQLPYDRVAETRTGHGSAVTCAIEPYTIAIRQYCADNGVTVFEVFMACYCVFLFKLTNFDNDICIGSINANRYRQELENVIGMFVNLVPYRCRIGDDPEVTFEYLIAEIHNLCSEQLQYSYLPYQDILKLHRSGHENPVAIQTVLIYRNGKCVNLQMGDGIVCNLMTGLPYAVAKNDLTLNIYEYEHRALSCSFEYATDVFERKTIETMCNRFQALLQHLFIDQQRHRPVHELSVLLSNEIKLIHDMNLTEDADILFPKCIHEEFFLSAEMHRDKIAIIYDEQRFTYDNLAEHVKRLATHLVKNHHVKLGDIITQVIEKSFEMVVGILAIMATGCVYCPLMPSNPPQRILTLIRDTKSRIILIHQETKSKFDSIADELKNEDIEVIDIEENVYESYNIENSREELPPITVKQEDIAYIIYTSGSTGIPKAVLTRHHSFLLCIQAYVKTNILQNSDVVIQTTGCSWDIHLKEIVGTLLIGAQIVIPKSSADMDYLTKLIQNRTATYIHTVPTFTNMLCEYLEKNMQFDRIKTIRSFCSIGEAMEPKIIAKLMSHLDEKATIYSLYGTTECGIASTYHIVTREDLNSKVIPIGSPFPNYVCYVLDKFLKPVGIDQIGEIYIGGDGIMAGYLNRSDLNKEVLISIPETAKGKLYKTGDLARINSAGELLFLGRSDFQIKLRGQRLEVGEIETVICQAAPASISKSHVTKLTYEKNQQDYLVAYIMSPCVATEDDKASLECQITEYCKAHLPPYMNPSIFIIMSHLPLNPNGKIDRKQLPKPDFEQLHMMNLDYLEPKTELEQEIHDLWCKTLHVDKMLSMKSNFFSLGGNSLLLMKLYNYYQSQFTMKELNISDLFKQSTILEHTQLVLKSIQDMETLTVPHADQWKLLNVNNGCLFHFGQCVWRQIQTQGLSMKYQHDEHFRLNVKKLIDLAFVPTVDVVKGFVLVAGEFDDDADELVEYFEKVWIGEQKKR</sequence>
<comment type="caution">
    <text evidence="5">The sequence shown here is derived from an EMBL/GenBank/DDBJ whole genome shotgun (WGS) entry which is preliminary data.</text>
</comment>
<dbReference type="GO" id="GO:0031177">
    <property type="term" value="F:phosphopantetheine binding"/>
    <property type="evidence" value="ECO:0007669"/>
    <property type="project" value="TreeGrafter"/>
</dbReference>
<gene>
    <name evidence="4" type="ORF">OVA965_LOCUS22756</name>
    <name evidence="5" type="ORF">TMI583_LOCUS23469</name>
</gene>
<keyword evidence="2" id="KW-0597">Phosphoprotein</keyword>
<protein>
    <recommendedName>
        <fullName evidence="3">Carrier domain-containing protein</fullName>
    </recommendedName>
</protein>
<dbReference type="Gene3D" id="3.40.50.12780">
    <property type="entry name" value="N-terminal domain of ligase-like"/>
    <property type="match status" value="1"/>
</dbReference>
<proteinExistence type="predicted"/>
<dbReference type="Pfam" id="PF00501">
    <property type="entry name" value="AMP-binding"/>
    <property type="match status" value="1"/>
</dbReference>
<dbReference type="PROSITE" id="PS50075">
    <property type="entry name" value="CARRIER"/>
    <property type="match status" value="1"/>
</dbReference>
<dbReference type="Proteomes" id="UP000682733">
    <property type="component" value="Unassembled WGS sequence"/>
</dbReference>
<evidence type="ECO:0000313" key="4">
    <source>
        <dbReference type="EMBL" id="CAF1174805.1"/>
    </source>
</evidence>
<dbReference type="AlphaFoldDB" id="A0A8S2N3R0"/>
<evidence type="ECO:0000313" key="5">
    <source>
        <dbReference type="EMBL" id="CAF3986006.1"/>
    </source>
</evidence>
<dbReference type="GO" id="GO:0005737">
    <property type="term" value="C:cytoplasm"/>
    <property type="evidence" value="ECO:0007669"/>
    <property type="project" value="TreeGrafter"/>
</dbReference>
<dbReference type="PROSITE" id="PS00455">
    <property type="entry name" value="AMP_BINDING"/>
    <property type="match status" value="1"/>
</dbReference>
<evidence type="ECO:0000313" key="6">
    <source>
        <dbReference type="Proteomes" id="UP000682733"/>
    </source>
</evidence>
<dbReference type="InterPro" id="IPR023213">
    <property type="entry name" value="CAT-like_dom_sf"/>
</dbReference>
<dbReference type="Pfam" id="PF00668">
    <property type="entry name" value="Condensation"/>
    <property type="match status" value="1"/>
</dbReference>
<evidence type="ECO:0000256" key="2">
    <source>
        <dbReference type="ARBA" id="ARBA00022553"/>
    </source>
</evidence>
<dbReference type="PANTHER" id="PTHR45527:SF1">
    <property type="entry name" value="FATTY ACID SYNTHASE"/>
    <property type="match status" value="1"/>
</dbReference>
<dbReference type="GO" id="GO:0043041">
    <property type="term" value="P:amino acid activation for nonribosomal peptide biosynthetic process"/>
    <property type="evidence" value="ECO:0007669"/>
    <property type="project" value="TreeGrafter"/>
</dbReference>
<dbReference type="Gene3D" id="3.30.559.10">
    <property type="entry name" value="Chloramphenicol acetyltransferase-like domain"/>
    <property type="match status" value="1"/>
</dbReference>
<dbReference type="Gene3D" id="3.30.300.30">
    <property type="match status" value="1"/>
</dbReference>